<feature type="region of interest" description="Disordered" evidence="1">
    <location>
        <begin position="399"/>
        <end position="425"/>
    </location>
</feature>
<dbReference type="InterPro" id="IPR018723">
    <property type="entry name" value="DUF2254_membrane"/>
</dbReference>
<feature type="transmembrane region" description="Helical" evidence="2">
    <location>
        <begin position="12"/>
        <end position="31"/>
    </location>
</feature>
<feature type="transmembrane region" description="Helical" evidence="2">
    <location>
        <begin position="59"/>
        <end position="83"/>
    </location>
</feature>
<dbReference type="EMBL" id="JAUCMM010000018">
    <property type="protein sequence ID" value="MDM7889985.1"/>
    <property type="molecule type" value="Genomic_DNA"/>
</dbReference>
<organism evidence="3 4">
    <name type="scientific">Curtobacterium subtropicum</name>
    <dbReference type="NCBI Taxonomy" id="3055138"/>
    <lineage>
        <taxon>Bacteria</taxon>
        <taxon>Bacillati</taxon>
        <taxon>Actinomycetota</taxon>
        <taxon>Actinomycetes</taxon>
        <taxon>Micrococcales</taxon>
        <taxon>Microbacteriaceae</taxon>
        <taxon>Curtobacterium</taxon>
    </lineage>
</organism>
<keyword evidence="2" id="KW-0472">Membrane</keyword>
<reference evidence="3 4" key="1">
    <citation type="submission" date="2023-06" db="EMBL/GenBank/DDBJ databases">
        <authorList>
            <person name="Feng G."/>
            <person name="Li J."/>
            <person name="Zhu H."/>
        </authorList>
    </citation>
    <scope>NUCLEOTIDE SEQUENCE [LARGE SCALE GENOMIC DNA]</scope>
    <source>
        <strain evidence="3 4">RHCJP20</strain>
    </source>
</reference>
<evidence type="ECO:0000256" key="1">
    <source>
        <dbReference type="SAM" id="MobiDB-lite"/>
    </source>
</evidence>
<accession>A0ABT7TK86</accession>
<keyword evidence="2" id="KW-1133">Transmembrane helix</keyword>
<evidence type="ECO:0000256" key="2">
    <source>
        <dbReference type="SAM" id="Phobius"/>
    </source>
</evidence>
<feature type="transmembrane region" description="Helical" evidence="2">
    <location>
        <begin position="133"/>
        <end position="158"/>
    </location>
</feature>
<evidence type="ECO:0000313" key="3">
    <source>
        <dbReference type="EMBL" id="MDM7889985.1"/>
    </source>
</evidence>
<dbReference type="Proteomes" id="UP001235720">
    <property type="component" value="Unassembled WGS sequence"/>
</dbReference>
<keyword evidence="2" id="KW-0812">Transmembrane</keyword>
<feature type="transmembrane region" description="Helical" evidence="2">
    <location>
        <begin position="104"/>
        <end position="121"/>
    </location>
</feature>
<name>A0ABT7TK86_9MICO</name>
<sequence length="425" mass="45742">MHALLVRVRESFWFLPALLGVVAIVVAQLLVTLDREVLDGQVPAVPFLDALSAGGGRSILTTIGTAMLTVAGTSFSITISVLATTSSTYGPRLVRNFTADRANQLVLAAFTSTFLYAMVVLRTVHTDVDDGDAFVPVVAIHVAVLLAVLDVGVLVFFIHHIASSTQITSLQRQVQTDLRAAVDEAYRDGDDERRTIEPVIVPEDGWYAVRAASDGYVQSVEWRTLTAWTVRNDRLVDVVATPGRYVIQGDVVVRVRVRADGDQADRSRDDDSTPKIDAAAARTLRAAVVLGTARTPVQDVEFALQQLVEIAVRGLASGSNDPYTAVSALDMATPVLVPLWRDRSAVTALLGPDGTQRVLQHWPSPEDLVAGLFATVGHYGAGQPLVERAADRLAERLEQQAPGHRRGLVAVPRGRRDDADGGPPT</sequence>
<evidence type="ECO:0000313" key="4">
    <source>
        <dbReference type="Proteomes" id="UP001235720"/>
    </source>
</evidence>
<keyword evidence="4" id="KW-1185">Reference proteome</keyword>
<dbReference type="RefSeq" id="WP_289471512.1">
    <property type="nucleotide sequence ID" value="NZ_JAUCMM010000018.1"/>
</dbReference>
<protein>
    <submittedName>
        <fullName evidence="3">DUF2254 domain-containing protein</fullName>
    </submittedName>
</protein>
<proteinExistence type="predicted"/>
<gene>
    <name evidence="3" type="ORF">QUG98_16150</name>
</gene>
<comment type="caution">
    <text evidence="3">The sequence shown here is derived from an EMBL/GenBank/DDBJ whole genome shotgun (WGS) entry which is preliminary data.</text>
</comment>
<dbReference type="Pfam" id="PF10011">
    <property type="entry name" value="DUF2254"/>
    <property type="match status" value="1"/>
</dbReference>